<dbReference type="Proteomes" id="UP000198654">
    <property type="component" value="Unassembled WGS sequence"/>
</dbReference>
<dbReference type="InterPro" id="IPR005495">
    <property type="entry name" value="LptG/LptF_permease"/>
</dbReference>
<proteinExistence type="inferred from homology"/>
<feature type="transmembrane region" description="Helical" evidence="12">
    <location>
        <begin position="87"/>
        <end position="112"/>
    </location>
</feature>
<comment type="subunit">
    <text evidence="11">Component of the lipopolysaccharide transport and assembly complex. The LptBFG transporter is composed of two ATP-binding proteins (LptB) and two transmembrane proteins (LptF and LptG).</text>
</comment>
<dbReference type="OrthoDB" id="9778062at2"/>
<dbReference type="GO" id="GO:0055085">
    <property type="term" value="P:transmembrane transport"/>
    <property type="evidence" value="ECO:0007669"/>
    <property type="project" value="InterPro"/>
</dbReference>
<name>A0A1G9IJI1_9GAMM</name>
<accession>A0A1G9IJI1</accession>
<sequence length="394" mass="43619">MPARLDADRTPPVYAKHCAIAWIVISFREPHRETVLIIFRYLTREILVTMAAVAGVLLLVIMGSRFIRYFSSAAEGDFPASILGTLMLYHMPGFLELILPLAFFLGILLAYGQLYLNSEITVLVACGTSPNRLLRVTMLPAVLVSLLVAMCSLWLTPAGARHNEVMLEEQRSRLDFTALVPGRFQEFGDGRTAYTSALSDDQSRMQGVFISERQERSDGTPQTAITRATGGYQTVDPETGSRFLVLTDGERYSVDPGRAVAERLEFDTYAVRLSRATRMSELDEPEYASTMALLASGTPDAQAQLQWRLSLPLMVPILTLLALPLSKVNPRQGRFAKLLPAIFLHISYLSLLLAALDAISRGALSPTIGMWPIHLGYLLLGVWLTRRSQLGGMR</sequence>
<evidence type="ECO:0000256" key="9">
    <source>
        <dbReference type="ARBA" id="ARBA00022989"/>
    </source>
</evidence>
<comment type="similarity">
    <text evidence="3">Belongs to the LptF/LptG family.</text>
</comment>
<evidence type="ECO:0000256" key="2">
    <source>
        <dbReference type="ARBA" id="ARBA00004429"/>
    </source>
</evidence>
<evidence type="ECO:0000256" key="11">
    <source>
        <dbReference type="ARBA" id="ARBA00026081"/>
    </source>
</evidence>
<feature type="transmembrane region" description="Helical" evidence="12">
    <location>
        <begin position="133"/>
        <end position="155"/>
    </location>
</feature>
<keyword evidence="9 12" id="KW-1133">Transmembrane helix</keyword>
<keyword evidence="14" id="KW-1185">Reference proteome</keyword>
<feature type="transmembrane region" description="Helical" evidence="12">
    <location>
        <begin position="307"/>
        <end position="326"/>
    </location>
</feature>
<dbReference type="STRING" id="119000.SAMN05661010_01216"/>
<evidence type="ECO:0000313" key="13">
    <source>
        <dbReference type="EMBL" id="SDL25175.1"/>
    </source>
</evidence>
<feature type="transmembrane region" description="Helical" evidence="12">
    <location>
        <begin position="46"/>
        <end position="67"/>
    </location>
</feature>
<evidence type="ECO:0000256" key="3">
    <source>
        <dbReference type="ARBA" id="ARBA00007725"/>
    </source>
</evidence>
<reference evidence="13 14" key="1">
    <citation type="submission" date="2016-10" db="EMBL/GenBank/DDBJ databases">
        <authorList>
            <person name="de Groot N.N."/>
        </authorList>
    </citation>
    <scope>NUCLEOTIDE SEQUENCE [LARGE SCALE GENOMIC DNA]</scope>
    <source>
        <strain evidence="13 14">DSM 14789</strain>
    </source>
</reference>
<evidence type="ECO:0000313" key="14">
    <source>
        <dbReference type="Proteomes" id="UP000198654"/>
    </source>
</evidence>
<dbReference type="AlphaFoldDB" id="A0A1G9IJI1"/>
<evidence type="ECO:0000256" key="4">
    <source>
        <dbReference type="ARBA" id="ARBA00014213"/>
    </source>
</evidence>
<comment type="subcellular location">
    <subcellularLocation>
        <location evidence="2">Cell inner membrane</location>
        <topology evidence="2">Multi-pass membrane protein</topology>
    </subcellularLocation>
</comment>
<evidence type="ECO:0000256" key="10">
    <source>
        <dbReference type="ARBA" id="ARBA00023136"/>
    </source>
</evidence>
<dbReference type="GO" id="GO:0015920">
    <property type="term" value="P:lipopolysaccharide transport"/>
    <property type="evidence" value="ECO:0007669"/>
    <property type="project" value="TreeGrafter"/>
</dbReference>
<evidence type="ECO:0000256" key="12">
    <source>
        <dbReference type="SAM" id="Phobius"/>
    </source>
</evidence>
<comment type="function">
    <text evidence="1">Part of the ABC transporter complex LptBFG involved in the translocation of lipopolysaccharide (LPS) from the inner membrane to the outer membrane.</text>
</comment>
<dbReference type="EMBL" id="FNGI01000002">
    <property type="protein sequence ID" value="SDL25175.1"/>
    <property type="molecule type" value="Genomic_DNA"/>
</dbReference>
<evidence type="ECO:0000256" key="8">
    <source>
        <dbReference type="ARBA" id="ARBA00022692"/>
    </source>
</evidence>
<dbReference type="InterPro" id="IPR030922">
    <property type="entry name" value="LptF"/>
</dbReference>
<feature type="transmembrane region" description="Helical" evidence="12">
    <location>
        <begin position="368"/>
        <end position="385"/>
    </location>
</feature>
<evidence type="ECO:0000256" key="1">
    <source>
        <dbReference type="ARBA" id="ARBA00002265"/>
    </source>
</evidence>
<keyword evidence="5" id="KW-0813">Transport</keyword>
<feature type="transmembrane region" description="Helical" evidence="12">
    <location>
        <begin position="338"/>
        <end position="356"/>
    </location>
</feature>
<evidence type="ECO:0000256" key="6">
    <source>
        <dbReference type="ARBA" id="ARBA00022475"/>
    </source>
</evidence>
<dbReference type="Pfam" id="PF03739">
    <property type="entry name" value="LptF_LptG"/>
    <property type="match status" value="1"/>
</dbReference>
<gene>
    <name evidence="13" type="ORF">SAMN05661010_01216</name>
</gene>
<protein>
    <recommendedName>
        <fullName evidence="4">Lipopolysaccharide export system permease protein LptF</fullName>
    </recommendedName>
</protein>
<evidence type="ECO:0000256" key="5">
    <source>
        <dbReference type="ARBA" id="ARBA00022448"/>
    </source>
</evidence>
<keyword evidence="7" id="KW-0997">Cell inner membrane</keyword>
<organism evidence="13 14">
    <name type="scientific">Modicisalibacter muralis</name>
    <dbReference type="NCBI Taxonomy" id="119000"/>
    <lineage>
        <taxon>Bacteria</taxon>
        <taxon>Pseudomonadati</taxon>
        <taxon>Pseudomonadota</taxon>
        <taxon>Gammaproteobacteria</taxon>
        <taxon>Oceanospirillales</taxon>
        <taxon>Halomonadaceae</taxon>
        <taxon>Modicisalibacter</taxon>
    </lineage>
</organism>
<dbReference type="PANTHER" id="PTHR33529">
    <property type="entry name" value="SLR0882 PROTEIN-RELATED"/>
    <property type="match status" value="1"/>
</dbReference>
<dbReference type="PANTHER" id="PTHR33529:SF7">
    <property type="entry name" value="LIPOPOLYSACCHARIDE EXPORT SYSTEM PERMEASE PROTEIN LPTF"/>
    <property type="match status" value="1"/>
</dbReference>
<keyword evidence="8 12" id="KW-0812">Transmembrane</keyword>
<evidence type="ECO:0000256" key="7">
    <source>
        <dbReference type="ARBA" id="ARBA00022519"/>
    </source>
</evidence>
<keyword evidence="10 12" id="KW-0472">Membrane</keyword>
<keyword evidence="6" id="KW-1003">Cell membrane</keyword>
<dbReference type="NCBIfam" id="TIGR04407">
    <property type="entry name" value="LptF_YjgP"/>
    <property type="match status" value="1"/>
</dbReference>
<dbReference type="GO" id="GO:0043190">
    <property type="term" value="C:ATP-binding cassette (ABC) transporter complex"/>
    <property type="evidence" value="ECO:0007669"/>
    <property type="project" value="InterPro"/>
</dbReference>